<dbReference type="Pfam" id="PF10058">
    <property type="entry name" value="Zn_ribbon_10"/>
    <property type="match status" value="1"/>
</dbReference>
<dbReference type="GO" id="GO:1903373">
    <property type="term" value="P:positive regulation of endoplasmic reticulum tubular network organization"/>
    <property type="evidence" value="ECO:0007669"/>
    <property type="project" value="UniProtKB-UniRule"/>
</dbReference>
<protein>
    <recommendedName>
        <fullName evidence="1">Endoplasmic reticulum junction formation protein lunapark</fullName>
    </recommendedName>
</protein>
<dbReference type="AlphaFoldDB" id="A0A875S0A5"/>
<feature type="domain" description="Lunapark zinc ribbon" evidence="2">
    <location>
        <begin position="175"/>
        <end position="223"/>
    </location>
</feature>
<feature type="transmembrane region" description="Helical" evidence="1">
    <location>
        <begin position="44"/>
        <end position="61"/>
    </location>
</feature>
<keyword evidence="1" id="KW-0256">Endoplasmic reticulum</keyword>
<evidence type="ECO:0000256" key="1">
    <source>
        <dbReference type="RuleBase" id="RU367073"/>
    </source>
</evidence>
<dbReference type="GeneID" id="62194459"/>
<evidence type="ECO:0000313" key="3">
    <source>
        <dbReference type="EMBL" id="QPG73745.1"/>
    </source>
</evidence>
<keyword evidence="1" id="KW-0479">Metal-binding</keyword>
<dbReference type="PANTHER" id="PTHR22166:SF12">
    <property type="entry name" value="ENDOPLASMIC RETICULUM JUNCTION FORMATION PROTEIN LUNAPARK"/>
    <property type="match status" value="1"/>
</dbReference>
<dbReference type="InterPro" id="IPR040115">
    <property type="entry name" value="Lnp"/>
</dbReference>
<organism evidence="3 4">
    <name type="scientific">Eeniella nana</name>
    <name type="common">Yeast</name>
    <name type="synonym">Brettanomyces nanus</name>
    <dbReference type="NCBI Taxonomy" id="13502"/>
    <lineage>
        <taxon>Eukaryota</taxon>
        <taxon>Fungi</taxon>
        <taxon>Dikarya</taxon>
        <taxon>Ascomycota</taxon>
        <taxon>Saccharomycotina</taxon>
        <taxon>Pichiomycetes</taxon>
        <taxon>Pichiales</taxon>
        <taxon>Pichiaceae</taxon>
        <taxon>Brettanomyces</taxon>
    </lineage>
</organism>
<feature type="transmembrane region" description="Helical" evidence="1">
    <location>
        <begin position="67"/>
        <end position="87"/>
    </location>
</feature>
<dbReference type="Proteomes" id="UP000662931">
    <property type="component" value="Chromosome 1"/>
</dbReference>
<accession>A0A875S0A5</accession>
<dbReference type="PANTHER" id="PTHR22166">
    <property type="entry name" value="ENDOPLASMIC RETICULUM JUNCTION FORMATION PROTEIN LUNAPARK"/>
    <property type="match status" value="1"/>
</dbReference>
<proteinExistence type="inferred from homology"/>
<comment type="domain">
    <text evidence="1">The C4-type zinc finger motif is necessary both for its ER three-way tubular junction localization and formation.</text>
</comment>
<comment type="subcellular location">
    <subcellularLocation>
        <location evidence="1">Endoplasmic reticulum membrane</location>
        <topology evidence="1">Multi-pass membrane protein</topology>
    </subcellularLocation>
</comment>
<name>A0A875S0A5_EENNA</name>
<dbReference type="KEGG" id="bnn:FOA43_001058"/>
<dbReference type="GO" id="GO:0071788">
    <property type="term" value="P:endoplasmic reticulum tubular network maintenance"/>
    <property type="evidence" value="ECO:0007669"/>
    <property type="project" value="UniProtKB-UniRule"/>
</dbReference>
<evidence type="ECO:0000259" key="2">
    <source>
        <dbReference type="Pfam" id="PF10058"/>
    </source>
</evidence>
<comment type="function">
    <text evidence="1">Plays a role in determining ER morphology.</text>
</comment>
<keyword evidence="1" id="KW-0863">Zinc-finger</keyword>
<keyword evidence="1" id="KW-0472">Membrane</keyword>
<keyword evidence="1" id="KW-1133">Transmembrane helix</keyword>
<keyword evidence="1" id="KW-0812">Transmembrane</keyword>
<dbReference type="GO" id="GO:0008270">
    <property type="term" value="F:zinc ion binding"/>
    <property type="evidence" value="ECO:0007669"/>
    <property type="project" value="UniProtKB-KW"/>
</dbReference>
<dbReference type="EMBL" id="CP064812">
    <property type="protein sequence ID" value="QPG73745.1"/>
    <property type="molecule type" value="Genomic_DNA"/>
</dbReference>
<keyword evidence="4" id="KW-1185">Reference proteome</keyword>
<keyword evidence="1" id="KW-0862">Zinc</keyword>
<evidence type="ECO:0000313" key="4">
    <source>
        <dbReference type="Proteomes" id="UP000662931"/>
    </source>
</evidence>
<dbReference type="OrthoDB" id="1725934at2759"/>
<dbReference type="InterPro" id="IPR019273">
    <property type="entry name" value="Lunapark_Znf"/>
</dbReference>
<dbReference type="RefSeq" id="XP_038777310.1">
    <property type="nucleotide sequence ID" value="XM_038921382.1"/>
</dbReference>
<comment type="similarity">
    <text evidence="1">Belongs to the lunapark family.</text>
</comment>
<gene>
    <name evidence="3" type="ORF">FOA43_001058</name>
</gene>
<sequence length="263" mass="30707">MFFKSKFDPDTFEKELRKLSVEITRNERQLRVWKTKKSQYMRQLPIYLISGYVIYLGYIYMRNRYKNLKVVSFAMAIAMAIGCFIYMERHLLDYIISAKERHIEGLKERHSEKLALLKEKTNFNRTKDMLVRYSNGDDIEELEKEVKQNELKRQEYLKKIENDPNRDSSHVYGGLMDLMMGQDEMSSDRRYALICEKCLQHNGLAPPGEVNVKYICPRCGWLNGSEVKDVTATKSPAEIEEPLDNHLPELGIVQDGASTNSTD</sequence>
<dbReference type="GO" id="GO:0098826">
    <property type="term" value="C:endoplasmic reticulum tubular network membrane"/>
    <property type="evidence" value="ECO:0007669"/>
    <property type="project" value="UniProtKB-UniRule"/>
</dbReference>
<reference evidence="3" key="1">
    <citation type="submission" date="2020-10" db="EMBL/GenBank/DDBJ databases">
        <authorList>
            <person name="Roach M.J.R."/>
        </authorList>
    </citation>
    <scope>NUCLEOTIDE SEQUENCE</scope>
    <source>
        <strain evidence="3">CBS 1945</strain>
    </source>
</reference>